<dbReference type="InterPro" id="IPR023201">
    <property type="entry name" value="SecY_dom_sf"/>
</dbReference>
<sequence>MGNAAELKKLKKLVCFGGGTCLWARKQIGLKNPMTLMSYVTHVTAMLTGLLSLAMDPWGELRTSSYFDSSGHIILSCFLLIFGRILAFFMVLTEYILVSVTSAVTVTMEAVTILANMPKEIAEYLNKIGARIPNIKPGKATVEYLGKIQASTRFWGISLSTIFSATISVIRHVCDD</sequence>
<evidence type="ECO:0000313" key="2">
    <source>
        <dbReference type="EMBL" id="PWA53415.1"/>
    </source>
</evidence>
<dbReference type="STRING" id="35608.A0A2U1LWN5"/>
<dbReference type="AlphaFoldDB" id="A0A2U1LWN5"/>
<dbReference type="SUPFAM" id="SSF103491">
    <property type="entry name" value="Preprotein translocase SecY subunit"/>
    <property type="match status" value="1"/>
</dbReference>
<feature type="transmembrane region" description="Helical" evidence="1">
    <location>
        <begin position="34"/>
        <end position="53"/>
    </location>
</feature>
<comment type="caution">
    <text evidence="2">The sequence shown here is derived from an EMBL/GenBank/DDBJ whole genome shotgun (WGS) entry which is preliminary data.</text>
</comment>
<reference evidence="2 3" key="1">
    <citation type="journal article" date="2018" name="Mol. Plant">
        <title>The genome of Artemisia annua provides insight into the evolution of Asteraceae family and artemisinin biosynthesis.</title>
        <authorList>
            <person name="Shen Q."/>
            <person name="Zhang L."/>
            <person name="Liao Z."/>
            <person name="Wang S."/>
            <person name="Yan T."/>
            <person name="Shi P."/>
            <person name="Liu M."/>
            <person name="Fu X."/>
            <person name="Pan Q."/>
            <person name="Wang Y."/>
            <person name="Lv Z."/>
            <person name="Lu X."/>
            <person name="Zhang F."/>
            <person name="Jiang W."/>
            <person name="Ma Y."/>
            <person name="Chen M."/>
            <person name="Hao X."/>
            <person name="Li L."/>
            <person name="Tang Y."/>
            <person name="Lv G."/>
            <person name="Zhou Y."/>
            <person name="Sun X."/>
            <person name="Brodelius P.E."/>
            <person name="Rose J.K.C."/>
            <person name="Tang K."/>
        </authorList>
    </citation>
    <scope>NUCLEOTIDE SEQUENCE [LARGE SCALE GENOMIC DNA]</scope>
    <source>
        <strain evidence="3">cv. Huhao1</strain>
        <tissue evidence="2">Leaf</tissue>
    </source>
</reference>
<gene>
    <name evidence="2" type="ORF">CTI12_AA445200</name>
</gene>
<dbReference type="Proteomes" id="UP000245207">
    <property type="component" value="Unassembled WGS sequence"/>
</dbReference>
<feature type="transmembrane region" description="Helical" evidence="1">
    <location>
        <begin position="73"/>
        <end position="98"/>
    </location>
</feature>
<proteinExistence type="predicted"/>
<evidence type="ECO:0000313" key="3">
    <source>
        <dbReference type="Proteomes" id="UP000245207"/>
    </source>
</evidence>
<dbReference type="EMBL" id="PKPP01007426">
    <property type="protein sequence ID" value="PWA53415.1"/>
    <property type="molecule type" value="Genomic_DNA"/>
</dbReference>
<keyword evidence="1" id="KW-0812">Transmembrane</keyword>
<dbReference type="OrthoDB" id="18894at2759"/>
<name>A0A2U1LWN5_ARTAN</name>
<dbReference type="Gene3D" id="1.10.3370.10">
    <property type="entry name" value="SecY subunit domain"/>
    <property type="match status" value="1"/>
</dbReference>
<keyword evidence="1" id="KW-1133">Transmembrane helix</keyword>
<accession>A0A2U1LWN5</accession>
<evidence type="ECO:0000256" key="1">
    <source>
        <dbReference type="SAM" id="Phobius"/>
    </source>
</evidence>
<protein>
    <submittedName>
        <fullName evidence="2">Sugar phosphate/phosphate translocator</fullName>
    </submittedName>
</protein>
<keyword evidence="1" id="KW-0472">Membrane</keyword>
<keyword evidence="3" id="KW-1185">Reference proteome</keyword>
<organism evidence="2 3">
    <name type="scientific">Artemisia annua</name>
    <name type="common">Sweet wormwood</name>
    <dbReference type="NCBI Taxonomy" id="35608"/>
    <lineage>
        <taxon>Eukaryota</taxon>
        <taxon>Viridiplantae</taxon>
        <taxon>Streptophyta</taxon>
        <taxon>Embryophyta</taxon>
        <taxon>Tracheophyta</taxon>
        <taxon>Spermatophyta</taxon>
        <taxon>Magnoliopsida</taxon>
        <taxon>eudicotyledons</taxon>
        <taxon>Gunneridae</taxon>
        <taxon>Pentapetalae</taxon>
        <taxon>asterids</taxon>
        <taxon>campanulids</taxon>
        <taxon>Asterales</taxon>
        <taxon>Asteraceae</taxon>
        <taxon>Asteroideae</taxon>
        <taxon>Anthemideae</taxon>
        <taxon>Artemisiinae</taxon>
        <taxon>Artemisia</taxon>
    </lineage>
</organism>